<dbReference type="CDD" id="cd21809">
    <property type="entry name" value="ABC-2_lan_permease-like"/>
    <property type="match status" value="1"/>
</dbReference>
<feature type="transmembrane region" description="Helical" evidence="1">
    <location>
        <begin position="60"/>
        <end position="81"/>
    </location>
</feature>
<dbReference type="HOGENOM" id="CLU_086622_5_0_9"/>
<dbReference type="RefSeq" id="WP_005584975.1">
    <property type="nucleotide sequence ID" value="NZ_LT669839.1"/>
</dbReference>
<accession>M1YWS7</accession>
<feature type="transmembrane region" description="Helical" evidence="1">
    <location>
        <begin position="102"/>
        <end position="127"/>
    </location>
</feature>
<keyword evidence="1" id="KW-0812">Transmembrane</keyword>
<gene>
    <name evidence="2" type="ORF">CUESP1_2567</name>
</gene>
<keyword evidence="3" id="KW-1185">Reference proteome</keyword>
<feature type="transmembrane region" description="Helical" evidence="1">
    <location>
        <begin position="218"/>
        <end position="238"/>
    </location>
</feature>
<feature type="transmembrane region" description="Helical" evidence="1">
    <location>
        <begin position="17"/>
        <end position="40"/>
    </location>
</feature>
<dbReference type="OrthoDB" id="9781996at2"/>
<reference evidence="2 3" key="1">
    <citation type="submission" date="2016-11" db="EMBL/GenBank/DDBJ databases">
        <authorList>
            <person name="Manzoor S."/>
        </authorList>
    </citation>
    <scope>NUCLEOTIDE SEQUENCE [LARGE SCALE GENOMIC DNA]</scope>
    <source>
        <strain evidence="2">Clostridium ultunense strain Esp</strain>
    </source>
</reference>
<evidence type="ECO:0000313" key="2">
    <source>
        <dbReference type="EMBL" id="SHD77912.1"/>
    </source>
</evidence>
<evidence type="ECO:0000256" key="1">
    <source>
        <dbReference type="SAM" id="Phobius"/>
    </source>
</evidence>
<evidence type="ECO:0000313" key="3">
    <source>
        <dbReference type="Proteomes" id="UP000245423"/>
    </source>
</evidence>
<feature type="transmembrane region" description="Helical" evidence="1">
    <location>
        <begin position="171"/>
        <end position="194"/>
    </location>
</feature>
<feature type="transmembrane region" description="Helical" evidence="1">
    <location>
        <begin position="147"/>
        <end position="164"/>
    </location>
</feature>
<sequence length="244" mass="27512">MKDILEIEILKLKNTKVLLIVILAPIFMVVQGVINLIRYYDLFTGKGQNVWEQLYSQSMIFYASILFPILISIVMTLIARIENTNNSWKHYLSLPIDKQKVYGIKFILGCLLVFINILVLIISMLAAGKIIGVEGNIPYKVIFIKPMVMYIAALPIMAILYSLSIRFSHMAIPLGVGIGLTLPAIIVANSRYWILYPWTYPIMAALGGDMEVFSKGSIVYIVSFILLTGVFGFGYSRFIKRDIA</sequence>
<protein>
    <submittedName>
        <fullName evidence="2">Uncharacterized protein</fullName>
    </submittedName>
</protein>
<dbReference type="EMBL" id="LT669839">
    <property type="protein sequence ID" value="SHD77912.1"/>
    <property type="molecule type" value="Genomic_DNA"/>
</dbReference>
<dbReference type="AlphaFoldDB" id="M1YWS7"/>
<name>M1YWS7_9FIRM</name>
<keyword evidence="1" id="KW-1133">Transmembrane helix</keyword>
<keyword evidence="1" id="KW-0472">Membrane</keyword>
<dbReference type="Proteomes" id="UP000245423">
    <property type="component" value="Chromosome 1"/>
</dbReference>
<organism evidence="2 3">
    <name type="scientific">[Clostridium] ultunense Esp</name>
    <dbReference type="NCBI Taxonomy" id="1288971"/>
    <lineage>
        <taxon>Bacteria</taxon>
        <taxon>Bacillati</taxon>
        <taxon>Bacillota</taxon>
        <taxon>Tissierellia</taxon>
        <taxon>Tissierellales</taxon>
        <taxon>Tepidimicrobiaceae</taxon>
        <taxon>Schnuerera</taxon>
    </lineage>
</organism>
<dbReference type="Pfam" id="PF12730">
    <property type="entry name" value="ABC2_membrane_4"/>
    <property type="match status" value="1"/>
</dbReference>
<proteinExistence type="predicted"/>